<dbReference type="EMBL" id="JAIVGD010000019">
    <property type="protein sequence ID" value="KAH0751072.1"/>
    <property type="molecule type" value="Genomic_DNA"/>
</dbReference>
<name>A0ABQ7UQ51_SOLTU</name>
<reference evidence="3 4" key="1">
    <citation type="journal article" date="2021" name="bioRxiv">
        <title>Chromosome-scale and haplotype-resolved genome assembly of a tetraploid potato cultivar.</title>
        <authorList>
            <person name="Sun H."/>
            <person name="Jiao W.-B."/>
            <person name="Krause K."/>
            <person name="Campoy J.A."/>
            <person name="Goel M."/>
            <person name="Folz-Donahue K."/>
            <person name="Kukat C."/>
            <person name="Huettel B."/>
            <person name="Schneeberger K."/>
        </authorList>
    </citation>
    <scope>NUCLEOTIDE SEQUENCE [LARGE SCALE GENOMIC DNA]</scope>
    <source>
        <strain evidence="3">SolTubOtavaFocal</strain>
        <tissue evidence="3">Leaves</tissue>
    </source>
</reference>
<keyword evidence="1" id="KW-0962">Peroxisome biogenesis</keyword>
<keyword evidence="1" id="KW-0576">Peroxisome</keyword>
<dbReference type="Pfam" id="PF08610">
    <property type="entry name" value="Pex16"/>
    <property type="match status" value="1"/>
</dbReference>
<proteinExistence type="inferred from homology"/>
<feature type="compositionally biased region" description="Polar residues" evidence="2">
    <location>
        <begin position="162"/>
        <end position="172"/>
    </location>
</feature>
<evidence type="ECO:0000313" key="4">
    <source>
        <dbReference type="Proteomes" id="UP000826656"/>
    </source>
</evidence>
<keyword evidence="4" id="KW-1185">Reference proteome</keyword>
<evidence type="ECO:0000256" key="2">
    <source>
        <dbReference type="SAM" id="MobiDB-lite"/>
    </source>
</evidence>
<comment type="similarity">
    <text evidence="1">Belongs to the peroxin-16 family.</text>
</comment>
<comment type="caution">
    <text evidence="3">The sequence shown here is derived from an EMBL/GenBank/DDBJ whole genome shotgun (WGS) entry which is preliminary data.</text>
</comment>
<evidence type="ECO:0000256" key="1">
    <source>
        <dbReference type="RuleBase" id="RU365003"/>
    </source>
</evidence>
<evidence type="ECO:0000313" key="3">
    <source>
        <dbReference type="EMBL" id="KAH0751072.1"/>
    </source>
</evidence>
<feature type="compositionally biased region" description="Acidic residues" evidence="2">
    <location>
        <begin position="135"/>
        <end position="144"/>
    </location>
</feature>
<feature type="region of interest" description="Disordered" evidence="2">
    <location>
        <begin position="134"/>
        <end position="172"/>
    </location>
</feature>
<sequence length="427" mass="48445">MEVYKRWIRRNKDFVRQLDSIANNLTWFLPDEFAESEIGPEAVSSLVGMISTVNEYIIETSPTEVHTRCAESSFIPLSLCLTLLKDLETSIEVVAEQIYGEKNKWSLIAITEAVKVCIRLVIFRKTGYKMLLEGGETENGENDSDSLSLQKTKRQLGKPTGNEESGITKTLHAQNSGNLEDRAISALSSFGKKATMQHPQAIMEPPSKLAERPSLWTFLSEKGVPGGFFVTGEILFIIRPLVYVLLMRKYGTRSWFPWCVSLAVDLIGNSILSVTLMSQHSGKNQQLQFSDSEKDELKRRRMLWALYLMRDPLFTKYTRQRLEITQRLVQPIPILGFVAGVSYQEKFEASTCRHLQSLFFIPFLEDLGRVHYTSMLPWQAYAKMNRALKRKWQAGRRVGTSYYPSEAVAGQALVSLSSGCSPKEFPN</sequence>
<protein>
    <recommendedName>
        <fullName evidence="1">Peroxisomal membrane protein PEX16</fullName>
    </recommendedName>
</protein>
<comment type="subcellular location">
    <subcellularLocation>
        <location evidence="1">Peroxisome membrane</location>
    </subcellularLocation>
</comment>
<dbReference type="PANTHER" id="PTHR13299">
    <property type="entry name" value="PEROXISOMAL MEMBRANE PROTEIN PEX16"/>
    <property type="match status" value="1"/>
</dbReference>
<organism evidence="3 4">
    <name type="scientific">Solanum tuberosum</name>
    <name type="common">Potato</name>
    <dbReference type="NCBI Taxonomy" id="4113"/>
    <lineage>
        <taxon>Eukaryota</taxon>
        <taxon>Viridiplantae</taxon>
        <taxon>Streptophyta</taxon>
        <taxon>Embryophyta</taxon>
        <taxon>Tracheophyta</taxon>
        <taxon>Spermatophyta</taxon>
        <taxon>Magnoliopsida</taxon>
        <taxon>eudicotyledons</taxon>
        <taxon>Gunneridae</taxon>
        <taxon>Pentapetalae</taxon>
        <taxon>asterids</taxon>
        <taxon>lamiids</taxon>
        <taxon>Solanales</taxon>
        <taxon>Solanaceae</taxon>
        <taxon>Solanoideae</taxon>
        <taxon>Solaneae</taxon>
        <taxon>Solanum</taxon>
    </lineage>
</organism>
<dbReference type="Proteomes" id="UP000826656">
    <property type="component" value="Unassembled WGS sequence"/>
</dbReference>
<dbReference type="PANTHER" id="PTHR13299:SF1">
    <property type="entry name" value="PEROXISOMAL MEMBRANE PROTEIN PEX16"/>
    <property type="match status" value="1"/>
</dbReference>
<dbReference type="InterPro" id="IPR013919">
    <property type="entry name" value="Pex16"/>
</dbReference>
<gene>
    <name evidence="3" type="ORF">KY290_030304</name>
</gene>
<accession>A0ABQ7UQ51</accession>